<name>A0A382MKL1_9ZZZZ</name>
<reference evidence="2" key="1">
    <citation type="submission" date="2018-05" db="EMBL/GenBank/DDBJ databases">
        <authorList>
            <person name="Lanie J.A."/>
            <person name="Ng W.-L."/>
            <person name="Kazmierczak K.M."/>
            <person name="Andrzejewski T.M."/>
            <person name="Davidsen T.M."/>
            <person name="Wayne K.J."/>
            <person name="Tettelin H."/>
            <person name="Glass J.I."/>
            <person name="Rusch D."/>
            <person name="Podicherti R."/>
            <person name="Tsui H.-C.T."/>
            <person name="Winkler M.E."/>
        </authorList>
    </citation>
    <scope>NUCLEOTIDE SEQUENCE</scope>
</reference>
<keyword evidence="1" id="KW-0812">Transmembrane</keyword>
<accession>A0A382MKL1</accession>
<dbReference type="EMBL" id="UINC01093485">
    <property type="protein sequence ID" value="SVC47942.1"/>
    <property type="molecule type" value="Genomic_DNA"/>
</dbReference>
<keyword evidence="1" id="KW-0472">Membrane</keyword>
<proteinExistence type="predicted"/>
<organism evidence="2">
    <name type="scientific">marine metagenome</name>
    <dbReference type="NCBI Taxonomy" id="408172"/>
    <lineage>
        <taxon>unclassified sequences</taxon>
        <taxon>metagenomes</taxon>
        <taxon>ecological metagenomes</taxon>
    </lineage>
</organism>
<keyword evidence="1" id="KW-1133">Transmembrane helix</keyword>
<feature type="transmembrane region" description="Helical" evidence="1">
    <location>
        <begin position="6"/>
        <end position="29"/>
    </location>
</feature>
<sequence length="30" mass="3141">MLNKYTIIGLIAGCIISGLGVASMIDFLVN</sequence>
<dbReference type="AlphaFoldDB" id="A0A382MKL1"/>
<evidence type="ECO:0000313" key="2">
    <source>
        <dbReference type="EMBL" id="SVC47942.1"/>
    </source>
</evidence>
<evidence type="ECO:0000256" key="1">
    <source>
        <dbReference type="SAM" id="Phobius"/>
    </source>
</evidence>
<feature type="non-terminal residue" evidence="2">
    <location>
        <position position="30"/>
    </location>
</feature>
<protein>
    <submittedName>
        <fullName evidence="2">Uncharacterized protein</fullName>
    </submittedName>
</protein>
<gene>
    <name evidence="2" type="ORF">METZ01_LOCUS300796</name>
</gene>